<dbReference type="RefSeq" id="WP_382166955.1">
    <property type="nucleotide sequence ID" value="NZ_JBHTBR010000005.1"/>
</dbReference>
<dbReference type="Proteomes" id="UP001596492">
    <property type="component" value="Unassembled WGS sequence"/>
</dbReference>
<evidence type="ECO:0000313" key="2">
    <source>
        <dbReference type="Proteomes" id="UP001596492"/>
    </source>
</evidence>
<organism evidence="1 2">
    <name type="scientific">Hirschia litorea</name>
    <dbReference type="NCBI Taxonomy" id="1199156"/>
    <lineage>
        <taxon>Bacteria</taxon>
        <taxon>Pseudomonadati</taxon>
        <taxon>Pseudomonadota</taxon>
        <taxon>Alphaproteobacteria</taxon>
        <taxon>Hyphomonadales</taxon>
        <taxon>Hyphomonadaceae</taxon>
        <taxon>Hirschia</taxon>
    </lineage>
</organism>
<dbReference type="EMBL" id="JBHTBR010000005">
    <property type="protein sequence ID" value="MFC7291711.1"/>
    <property type="molecule type" value="Genomic_DNA"/>
</dbReference>
<evidence type="ECO:0000313" key="1">
    <source>
        <dbReference type="EMBL" id="MFC7291711.1"/>
    </source>
</evidence>
<proteinExistence type="predicted"/>
<accession>A0ABW2IKN8</accession>
<gene>
    <name evidence="1" type="ORF">ACFQS8_08805</name>
</gene>
<keyword evidence="2" id="KW-1185">Reference proteome</keyword>
<sequence>MIQVFKLLLPALIPSWRFFDVIAPSPRIEFWAYDNAQHIEKWEEFRPKQKSISFLNTFLNMFWNPVRNEDLFLVTCAERLMEMPTTHSENVIFECIENEIVRVDSRLNLPKFLQFRLMVISREADVIERRVAYVSEVRQIAGQVGTCP</sequence>
<protein>
    <submittedName>
        <fullName evidence="1">Uncharacterized protein</fullName>
    </submittedName>
</protein>
<comment type="caution">
    <text evidence="1">The sequence shown here is derived from an EMBL/GenBank/DDBJ whole genome shotgun (WGS) entry which is preliminary data.</text>
</comment>
<reference evidence="2" key="1">
    <citation type="journal article" date="2019" name="Int. J. Syst. Evol. Microbiol.">
        <title>The Global Catalogue of Microorganisms (GCM) 10K type strain sequencing project: providing services to taxonomists for standard genome sequencing and annotation.</title>
        <authorList>
            <consortium name="The Broad Institute Genomics Platform"/>
            <consortium name="The Broad Institute Genome Sequencing Center for Infectious Disease"/>
            <person name="Wu L."/>
            <person name="Ma J."/>
        </authorList>
    </citation>
    <scope>NUCLEOTIDE SEQUENCE [LARGE SCALE GENOMIC DNA]</scope>
    <source>
        <strain evidence="2">CCUG 51308</strain>
    </source>
</reference>
<name>A0ABW2IKN8_9PROT</name>